<accession>A0ABQ9H406</accession>
<dbReference type="PANTHER" id="PTHR31751">
    <property type="entry name" value="SI:CH211-108C17.2-RELATED-RELATED"/>
    <property type="match status" value="1"/>
</dbReference>
<proteinExistence type="predicted"/>
<evidence type="ECO:0000313" key="2">
    <source>
        <dbReference type="Proteomes" id="UP001159363"/>
    </source>
</evidence>
<dbReference type="PANTHER" id="PTHR31751:SF42">
    <property type="entry name" value="PROTEIN CBG10204"/>
    <property type="match status" value="1"/>
</dbReference>
<dbReference type="EMBL" id="JARBHB010000007">
    <property type="protein sequence ID" value="KAJ8879020.1"/>
    <property type="molecule type" value="Genomic_DNA"/>
</dbReference>
<evidence type="ECO:0000313" key="1">
    <source>
        <dbReference type="EMBL" id="KAJ8879020.1"/>
    </source>
</evidence>
<dbReference type="Proteomes" id="UP001159363">
    <property type="component" value="Chromosome 6"/>
</dbReference>
<evidence type="ECO:0008006" key="3">
    <source>
        <dbReference type="Google" id="ProtNLM"/>
    </source>
</evidence>
<comment type="caution">
    <text evidence="1">The sequence shown here is derived from an EMBL/GenBank/DDBJ whole genome shotgun (WGS) entry which is preliminary data.</text>
</comment>
<gene>
    <name evidence="1" type="ORF">PR048_019626</name>
</gene>
<reference evidence="1 2" key="1">
    <citation type="submission" date="2023-02" db="EMBL/GenBank/DDBJ databases">
        <title>LHISI_Scaffold_Assembly.</title>
        <authorList>
            <person name="Stuart O.P."/>
            <person name="Cleave R."/>
            <person name="Magrath M.J.L."/>
            <person name="Mikheyev A.S."/>
        </authorList>
    </citation>
    <scope>NUCLEOTIDE SEQUENCE [LARGE SCALE GENOMIC DNA]</scope>
    <source>
        <strain evidence="1">Daus_M_001</strain>
        <tissue evidence="1">Leg muscle</tissue>
    </source>
</reference>
<keyword evidence="2" id="KW-1185">Reference proteome</keyword>
<protein>
    <recommendedName>
        <fullName evidence="3">Transposase</fullName>
    </recommendedName>
</protein>
<organism evidence="1 2">
    <name type="scientific">Dryococelus australis</name>
    <dbReference type="NCBI Taxonomy" id="614101"/>
    <lineage>
        <taxon>Eukaryota</taxon>
        <taxon>Metazoa</taxon>
        <taxon>Ecdysozoa</taxon>
        <taxon>Arthropoda</taxon>
        <taxon>Hexapoda</taxon>
        <taxon>Insecta</taxon>
        <taxon>Pterygota</taxon>
        <taxon>Neoptera</taxon>
        <taxon>Polyneoptera</taxon>
        <taxon>Phasmatodea</taxon>
        <taxon>Verophasmatodea</taxon>
        <taxon>Anareolatae</taxon>
        <taxon>Phasmatidae</taxon>
        <taxon>Eurycanthinae</taxon>
        <taxon>Dryococelus</taxon>
    </lineage>
</organism>
<name>A0ABQ9H406_9NEOP</name>
<sequence length="290" mass="33691">MGYSYLETCSASNSDVWLARDGQFDSPGFSAKYGTYTVMDVNSGKIVDFVVLQKLPVDGELEKPACEILLEGLTQKLKVTLFVSDRYRGIRKLMRTKYLSITDEFDVWHFSKSLTKKWKGIGKHLYLIQAWSKSSKTCDNNEEMLLEKFMSILYHITDVHKWDGNKFVNACEHHDLSYMLRPRNWLQPNSHDNWLGKLESFHSVALKYKSKRNHFSYDGMVARSKLKYSKPLKKSVGVNVYDNKTHKLCKEILERVILVVKGKLRLELDNDPTVLQVYQNALHQFPDLTH</sequence>